<keyword evidence="8" id="KW-1185">Reference proteome</keyword>
<dbReference type="PROSITE" id="PS50003">
    <property type="entry name" value="PH_DOMAIN"/>
    <property type="match status" value="1"/>
</dbReference>
<dbReference type="PROSITE" id="PS50238">
    <property type="entry name" value="RHOGAP"/>
    <property type="match status" value="1"/>
</dbReference>
<feature type="compositionally biased region" description="Low complexity" evidence="2">
    <location>
        <begin position="1448"/>
        <end position="1467"/>
    </location>
</feature>
<dbReference type="FunCoup" id="B5RSQ6">
    <property type="interactions" value="631"/>
</dbReference>
<sequence length="1789" mass="206139">MRKIWSQRKERDKRKSFMSIYSSNEQQEHEKPSGGHGESDGLDDQSTLANSTIGSIPESSESDYTVGTKNSVRSVSTLAKNDYDQHTVKNAWLNVTVGTSSVHDMSENMLRVYRAELKGSHMYLYKPMVLNARRFQLADATEEADQHPDIFNHNNESGVSEQSVAQEDTSNEFPQLTFFRIDMAHPGLKYDFDRRQFLLDSTVEALVHFLLFQTNSLYTISTGQLIETLPLFPDFGAVIRLVLSFLTNLFDSKLKGEFNAQIMTERILRLLSNIEENFQGFLVRCEVYPIILKIIEVLSDNLQHDDIVHKVQAFKTNLVGKQNSIIESVTYDLPSENPFHALNSNVFINDINVIDFSKTINFIDLNFFKNWNSNIDKSLLLYSSLKDNSAQDFFYKKNPLIFDNDHHIHYLSRLLINHMFIENISGKNNNFLERKARLIEKWIDLGCFLEKSGNMSSWLGIASIILSQPILRLTRIWYLVSPDYIRLLKNDWSPVLFELDRRFLVNGSINSDQISKTSDSLNLKFDDFTSRDSYHIMAPRGLGKIYPKENVIPYFGDLIMNNHSTDINELESIWKRINYSFNRWNEYLSSLTNYDEIIKYNDDVLRRYDNMGFIFSNESLNQVLYLGVNSDDTKPLPAKYKDSSSSNINTDLHKKLLKLIEVNCDSTNLEKIMKLSLLMEPELPESYLKVPIDTSSANSDGPNATISSISIHSNDSSGSLNTPLNDSNISLPSSQQQSLGDDRASKIPTFNNNYFKIALAKYDDLLLQNISSEQKSKLQSLDSSVIKHNFVIDDELTLRVDDFVTDLESSFINSSTLQGLEDDDDDEIPGLGIDVDDILNSDKFNHIDINDNSEPTIQNEEKPINKNKRSKNYSLISSDSSKFSPHSGYIPKYASIDRLIDLLLIDAKYFNENISINLSEYRFVFLLNYNSFITTKELLDKLSHRFINSSNAIISIMKKLYLIKNGNVDIQSQLEFPNWNLDTSVNINELGNVDYEALLEIQTNILKVLIVLINNFYSNFVNDLINKKIFIKLLKLFSNEILQWYNSNKIDSHLEKAFENLVKYYKKLKKLFIKKTYRPIEMSKFDENLIKEFRFSNSLHDVPINRNLPGHKNLNKVEKFLHKFNKLLTTFYKLIKTEDWIKIYKILENQFEKHSLLGFNLQKASTNDDNMIISNIFNFFESLSDPQEKQLVLKQFPLVFRKLFKLYFKFRSYLLIQLSDLNITVDERLDRMKTLLLMLKISKMKMSDNQFVFEGDQDNIPSCIETAISNVIYLPESRLFASLWIKASMSLNDDSSNLSFDDINSLLPTNISEANFAINEPLLPCFGWIIENLIEANKCPSFHKQIINFNKRYLIYKIIKELCIEDIDGQESNGFNCHENREFDFLLKLDESLVNRQRIKDFIVGQDKERSRLFRSVLHDQHKILALDNKKKHMRDGSGSNMSINPTSSMHTLSKKSSSSSLRRQSLSYKSNSSSRFKISGIFSKSRPFSLNASSTSERIISSNELPNVESYADPKQKAFLIIPLKNKKIFPVYSLPFAFKIDSDSPNEDSFFQAPNESELNDWLVKLNYANRHWFYSKNLNLKANHSCSTFGIPIEVVCNRDQSLVPRFLVVIFEEIENEGIKDTGIYRISSSVSELNHVKSIIDKTGTISFNERAYNPHTLASCVKSYFRELPDALLIDQVIEGFFTLEKESPEKSDSSSVIENYRQILKNLSTPNYQTLKLLLKHLQKVSQFSEHNKMTASNLATVIGPALTEASNLDCLINNFGFMNSILEKLITNYDYVFQDGS</sequence>
<dbReference type="InterPro" id="IPR001895">
    <property type="entry name" value="RASGEF_cat_dom"/>
</dbReference>
<evidence type="ECO:0000259" key="3">
    <source>
        <dbReference type="PROSITE" id="PS50003"/>
    </source>
</evidence>
<dbReference type="Gene3D" id="1.20.870.10">
    <property type="entry name" value="Son of sevenless (SoS) protein Chain: S domain 1"/>
    <property type="match status" value="1"/>
</dbReference>
<feature type="compositionally biased region" description="Polar residues" evidence="2">
    <location>
        <begin position="720"/>
        <end position="739"/>
    </location>
</feature>
<dbReference type="CDD" id="cd00159">
    <property type="entry name" value="RhoGAP"/>
    <property type="match status" value="1"/>
</dbReference>
<dbReference type="Pfam" id="PF00620">
    <property type="entry name" value="RhoGAP"/>
    <property type="match status" value="1"/>
</dbReference>
<dbReference type="GO" id="GO:0005096">
    <property type="term" value="F:GTPase activator activity"/>
    <property type="evidence" value="ECO:0007669"/>
    <property type="project" value="InterPro"/>
</dbReference>
<dbReference type="InParanoid" id="B5RSQ6"/>
<reference evidence="7 8" key="1">
    <citation type="journal article" date="2004" name="Nature">
        <title>Genome evolution in yeasts.</title>
        <authorList>
            <consortium name="Genolevures"/>
            <person name="Dujon B."/>
            <person name="Sherman D."/>
            <person name="Fischer G."/>
            <person name="Durrens P."/>
            <person name="Casaregola S."/>
            <person name="Lafontaine I."/>
            <person name="de Montigny J."/>
            <person name="Marck C."/>
            <person name="Neuveglise C."/>
            <person name="Talla E."/>
            <person name="Goffard N."/>
            <person name="Frangeul L."/>
            <person name="Aigle M."/>
            <person name="Anthouard V."/>
            <person name="Babour A."/>
            <person name="Barbe V."/>
            <person name="Barnay S."/>
            <person name="Blanchin S."/>
            <person name="Beckerich J.M."/>
            <person name="Beyne E."/>
            <person name="Bleykasten C."/>
            <person name="Boisrame A."/>
            <person name="Boyer J."/>
            <person name="Cattolico L."/>
            <person name="Confanioleri F."/>
            <person name="de Daruvar A."/>
            <person name="Despons L."/>
            <person name="Fabre E."/>
            <person name="Fairhead C."/>
            <person name="Ferry-Dumazet H."/>
            <person name="Groppi A."/>
            <person name="Hantraye F."/>
            <person name="Hennequin C."/>
            <person name="Jauniaux N."/>
            <person name="Joyet P."/>
            <person name="Kachouri R."/>
            <person name="Kerrest A."/>
            <person name="Koszul R."/>
            <person name="Lemaire M."/>
            <person name="Lesur I."/>
            <person name="Ma L."/>
            <person name="Muller H."/>
            <person name="Nicaud J.M."/>
            <person name="Nikolski M."/>
            <person name="Oztas S."/>
            <person name="Ozier-Kalogeropoulos O."/>
            <person name="Pellenz S."/>
            <person name="Potier S."/>
            <person name="Richard G.F."/>
            <person name="Straub M.L."/>
            <person name="Suleau A."/>
            <person name="Swennene D."/>
            <person name="Tekaia F."/>
            <person name="Wesolowski-Louvel M."/>
            <person name="Westhof E."/>
            <person name="Wirth B."/>
            <person name="Zeniou-Meyer M."/>
            <person name="Zivanovic I."/>
            <person name="Bolotin-Fukuhara M."/>
            <person name="Thierry A."/>
            <person name="Bouchier C."/>
            <person name="Caudron B."/>
            <person name="Scarpelli C."/>
            <person name="Gaillardin C."/>
            <person name="Weissenbach J."/>
            <person name="Wincker P."/>
            <person name="Souciet J.L."/>
        </authorList>
    </citation>
    <scope>NUCLEOTIDE SEQUENCE [LARGE SCALE GENOMIC DNA]</scope>
    <source>
        <strain evidence="8">ATCC 36239 / CBS 767 / BCRC 21394 / JCM 1990 / NBRC 0083 / IGC 2968</strain>
    </source>
</reference>
<organism evidence="7 8">
    <name type="scientific">Debaryomyces hansenii (strain ATCC 36239 / CBS 767 / BCRC 21394 / JCM 1990 / NBRC 0083 / IGC 2968)</name>
    <name type="common">Yeast</name>
    <name type="synonym">Torulaspora hansenii</name>
    <dbReference type="NCBI Taxonomy" id="284592"/>
    <lineage>
        <taxon>Eukaryota</taxon>
        <taxon>Fungi</taxon>
        <taxon>Dikarya</taxon>
        <taxon>Ascomycota</taxon>
        <taxon>Saccharomycotina</taxon>
        <taxon>Pichiomycetes</taxon>
        <taxon>Debaryomycetaceae</taxon>
        <taxon>Debaryomyces</taxon>
    </lineage>
</organism>
<feature type="compositionally biased region" description="Basic and acidic residues" evidence="2">
    <location>
        <begin position="26"/>
        <end position="39"/>
    </location>
</feature>
<dbReference type="PANTHER" id="PTHR23182">
    <property type="entry name" value="BREAKPOINT CLUSTER REGION PROTEIN BCR"/>
    <property type="match status" value="1"/>
</dbReference>
<dbReference type="OMA" id="TLEDDRW"/>
<dbReference type="VEuPathDB" id="FungiDB:DEHA2A05390g"/>
<dbReference type="eggNOG" id="KOG1450">
    <property type="taxonomic scope" value="Eukaryota"/>
</dbReference>
<evidence type="ECO:0000256" key="1">
    <source>
        <dbReference type="PROSITE-ProRule" id="PRU00168"/>
    </source>
</evidence>
<dbReference type="Gene3D" id="1.10.555.10">
    <property type="entry name" value="Rho GTPase activation protein"/>
    <property type="match status" value="1"/>
</dbReference>
<dbReference type="SUPFAM" id="SSF48350">
    <property type="entry name" value="GTPase activation domain, GAP"/>
    <property type="match status" value="1"/>
</dbReference>
<feature type="domain" description="Ras-GEF" evidence="4">
    <location>
        <begin position="352"/>
        <end position="636"/>
    </location>
</feature>
<dbReference type="RefSeq" id="XP_002769983.1">
    <property type="nucleotide sequence ID" value="XM_002769937.1"/>
</dbReference>
<dbReference type="PROSITE" id="PS50009">
    <property type="entry name" value="RASGEF_CAT"/>
    <property type="match status" value="1"/>
</dbReference>
<evidence type="ECO:0000256" key="2">
    <source>
        <dbReference type="SAM" id="MobiDB-lite"/>
    </source>
</evidence>
<dbReference type="GO" id="GO:0016020">
    <property type="term" value="C:membrane"/>
    <property type="evidence" value="ECO:0007669"/>
    <property type="project" value="TreeGrafter"/>
</dbReference>
<dbReference type="OrthoDB" id="79452at2759"/>
<dbReference type="STRING" id="284592.B5RSQ6"/>
<accession>B5RSQ6</accession>
<name>B5RSQ6_DEBHA</name>
<dbReference type="Gene3D" id="1.10.840.10">
    <property type="entry name" value="Ras guanine-nucleotide exchange factors catalytic domain"/>
    <property type="match status" value="1"/>
</dbReference>
<feature type="domain" description="PH" evidence="3">
    <location>
        <begin position="1523"/>
        <end position="1573"/>
    </location>
</feature>
<evidence type="ECO:0000259" key="6">
    <source>
        <dbReference type="PROSITE" id="PS50238"/>
    </source>
</evidence>
<feature type="compositionally biased region" description="Polar residues" evidence="2">
    <location>
        <begin position="44"/>
        <end position="68"/>
    </location>
</feature>
<gene>
    <name evidence="7" type="ordered locus">DEHA2A05390g</name>
</gene>
<dbReference type="InterPro" id="IPR000198">
    <property type="entry name" value="RhoGAP_dom"/>
</dbReference>
<evidence type="ECO:0000313" key="7">
    <source>
        <dbReference type="EMBL" id="CAR65362.1"/>
    </source>
</evidence>
<dbReference type="SMART" id="SM00324">
    <property type="entry name" value="RhoGAP"/>
    <property type="match status" value="1"/>
</dbReference>
<dbReference type="InterPro" id="IPR037769">
    <property type="entry name" value="Abr/Bcr"/>
</dbReference>
<dbReference type="PROSITE" id="PS50212">
    <property type="entry name" value="RASGEF_NTER"/>
    <property type="match status" value="1"/>
</dbReference>
<dbReference type="SMART" id="SM00147">
    <property type="entry name" value="RasGEF"/>
    <property type="match status" value="1"/>
</dbReference>
<dbReference type="HOGENOM" id="CLU_002085_0_0_1"/>
<feature type="region of interest" description="Disordered" evidence="2">
    <location>
        <begin position="1429"/>
        <end position="1467"/>
    </location>
</feature>
<feature type="region of interest" description="Disordered" evidence="2">
    <location>
        <begin position="717"/>
        <end position="743"/>
    </location>
</feature>
<keyword evidence="1" id="KW-0344">Guanine-nucleotide releasing factor</keyword>
<evidence type="ECO:0000259" key="5">
    <source>
        <dbReference type="PROSITE" id="PS50212"/>
    </source>
</evidence>
<dbReference type="GO" id="GO:0005085">
    <property type="term" value="F:guanyl-nucleotide exchange factor activity"/>
    <property type="evidence" value="ECO:0007669"/>
    <property type="project" value="UniProtKB-KW"/>
</dbReference>
<dbReference type="SUPFAM" id="SSF48366">
    <property type="entry name" value="Ras GEF"/>
    <property type="match status" value="2"/>
</dbReference>
<evidence type="ECO:0000259" key="4">
    <source>
        <dbReference type="PROSITE" id="PS50009"/>
    </source>
</evidence>
<protein>
    <submittedName>
        <fullName evidence="7">DEHA2A05390p</fullName>
    </submittedName>
</protein>
<feature type="region of interest" description="Disordered" evidence="2">
    <location>
        <begin position="1"/>
        <end position="68"/>
    </location>
</feature>
<dbReference type="Pfam" id="PF00617">
    <property type="entry name" value="RasGEF"/>
    <property type="match status" value="1"/>
</dbReference>
<proteinExistence type="predicted"/>
<dbReference type="KEGG" id="dha:DEHA2A05390g"/>
<dbReference type="InterPro" id="IPR008936">
    <property type="entry name" value="Rho_GTPase_activation_prot"/>
</dbReference>
<evidence type="ECO:0000313" key="8">
    <source>
        <dbReference type="Proteomes" id="UP000000599"/>
    </source>
</evidence>
<dbReference type="PANTHER" id="PTHR23182:SF1">
    <property type="entry name" value="RHO GTPASE ACTIVATING PROTEIN AT 1A, ISOFORM E"/>
    <property type="match status" value="1"/>
</dbReference>
<dbReference type="InterPro" id="IPR000651">
    <property type="entry name" value="Ras-like_Gua-exchang_fac_N"/>
</dbReference>
<dbReference type="InterPro" id="IPR001849">
    <property type="entry name" value="PH_domain"/>
</dbReference>
<feature type="domain" description="Rho-GAP" evidence="6">
    <location>
        <begin position="1594"/>
        <end position="1785"/>
    </location>
</feature>
<dbReference type="GO" id="GO:0007264">
    <property type="term" value="P:small GTPase-mediated signal transduction"/>
    <property type="evidence" value="ECO:0007669"/>
    <property type="project" value="InterPro"/>
</dbReference>
<dbReference type="InterPro" id="IPR036964">
    <property type="entry name" value="RASGEF_cat_dom_sf"/>
</dbReference>
<feature type="domain" description="N-terminal Ras-GEF" evidence="5">
    <location>
        <begin position="887"/>
        <end position="1062"/>
    </location>
</feature>
<dbReference type="GeneID" id="8998114"/>
<dbReference type="InterPro" id="IPR023578">
    <property type="entry name" value="Ras_GEF_dom_sf"/>
</dbReference>
<feature type="compositionally biased region" description="Polar residues" evidence="2">
    <location>
        <begin position="1438"/>
        <end position="1447"/>
    </location>
</feature>
<dbReference type="EMBL" id="CR382133">
    <property type="protein sequence ID" value="CAR65362.1"/>
    <property type="molecule type" value="Genomic_DNA"/>
</dbReference>
<dbReference type="Proteomes" id="UP000000599">
    <property type="component" value="Chromosome A"/>
</dbReference>
<dbReference type="Pfam" id="PF00618">
    <property type="entry name" value="RasGEF_N"/>
    <property type="match status" value="1"/>
</dbReference>